<name>A0AAV4X120_CAEEX</name>
<dbReference type="AlphaFoldDB" id="A0AAV4X120"/>
<feature type="non-terminal residue" evidence="1">
    <location>
        <position position="1"/>
    </location>
</feature>
<sequence length="61" mass="7061">TAKKRQKPELGKQPMTFSFNETPVIRPLGFWLSSIPMKYFAALFYSFQSPTMPSILRSAYK</sequence>
<evidence type="ECO:0000313" key="2">
    <source>
        <dbReference type="Proteomes" id="UP001054945"/>
    </source>
</evidence>
<organism evidence="1 2">
    <name type="scientific">Caerostris extrusa</name>
    <name type="common">Bark spider</name>
    <name type="synonym">Caerostris bankana</name>
    <dbReference type="NCBI Taxonomy" id="172846"/>
    <lineage>
        <taxon>Eukaryota</taxon>
        <taxon>Metazoa</taxon>
        <taxon>Ecdysozoa</taxon>
        <taxon>Arthropoda</taxon>
        <taxon>Chelicerata</taxon>
        <taxon>Arachnida</taxon>
        <taxon>Araneae</taxon>
        <taxon>Araneomorphae</taxon>
        <taxon>Entelegynae</taxon>
        <taxon>Araneoidea</taxon>
        <taxon>Araneidae</taxon>
        <taxon>Caerostris</taxon>
    </lineage>
</organism>
<protein>
    <submittedName>
        <fullName evidence="1">Uncharacterized protein</fullName>
    </submittedName>
</protein>
<dbReference type="Proteomes" id="UP001054945">
    <property type="component" value="Unassembled WGS sequence"/>
</dbReference>
<comment type="caution">
    <text evidence="1">The sequence shown here is derived from an EMBL/GenBank/DDBJ whole genome shotgun (WGS) entry which is preliminary data.</text>
</comment>
<keyword evidence="2" id="KW-1185">Reference proteome</keyword>
<gene>
    <name evidence="1" type="ORF">CEXT_326031</name>
</gene>
<proteinExistence type="predicted"/>
<reference evidence="1 2" key="1">
    <citation type="submission" date="2021-06" db="EMBL/GenBank/DDBJ databases">
        <title>Caerostris extrusa draft genome.</title>
        <authorList>
            <person name="Kono N."/>
            <person name="Arakawa K."/>
        </authorList>
    </citation>
    <scope>NUCLEOTIDE SEQUENCE [LARGE SCALE GENOMIC DNA]</scope>
</reference>
<dbReference type="EMBL" id="BPLR01017115">
    <property type="protein sequence ID" value="GIY88866.1"/>
    <property type="molecule type" value="Genomic_DNA"/>
</dbReference>
<accession>A0AAV4X120</accession>
<evidence type="ECO:0000313" key="1">
    <source>
        <dbReference type="EMBL" id="GIY88866.1"/>
    </source>
</evidence>